<dbReference type="Pfam" id="PF08030">
    <property type="entry name" value="NAD_binding_6"/>
    <property type="match status" value="1"/>
</dbReference>
<sequence length="721" mass="80522">MDSVVKSSPPHEVSVRAAIRLLLMVVLMGSLFIWIMMPTNTYKQKWLPQIRAKANTTYFGAQGATILVYTFPILFVATLGSVYLHLGKKLDHPVIESGKKNRLATWKRPAIVKGPLGVLSGIEIAFFIMFIALLVWSFSTYLHVGFAKITPQSLATSGEQLWEAKLDSAALRLGLVGNICLAFLFFPVARGSSVLPLFGLTSEASIKYHIWLGHIALTLFTVHGLCYITYWAATHQISEMLKWDKTGVSNVAGELALVCGLVMWATTIPRIRRKIFELFFYTHHFYFLFVFFFILHVGISYSCMMLPGFYLFLVDRYLRFLQSRQRVLLLSARILPCETVELNFSKSPGLSYTPTSIVFVNVPSISKLQWHPFTISSSSNLEPEKLSVIVKGEGSWSKKLYQMLSSPSLVERLDVSIEGPYGPVSTHFLRHDTLVMVSGGSGITPFISIIRELIFTSTTLQCKTPQILLICAFKNSSELTMLDLLLPISGPSSAFPNLQLQIEAYVTREKEPTTQNSKLLLQSKWFKPNPSDAPISAILGPNSWLWLGVIISSSFIIFLLIMGILNRYYIYPIDHNTNQIYSYSLKALLNMLLICICIAMAASAAVLWNKKQNAKEANQIQHVDGPSPMASPAGSWFHNADSELESLPHQSIVQSTKVHYGERPDLKRILFECKGGSVGVLVSGPKNLRHEVANICACGLADNLYFESISFSCKFIVGEKK</sequence>
<dbReference type="PRINTS" id="PR00406">
    <property type="entry name" value="CYTB5RDTASE"/>
</dbReference>
<evidence type="ECO:0000256" key="7">
    <source>
        <dbReference type="ARBA" id="ARBA00022989"/>
    </source>
</evidence>
<dbReference type="GO" id="GO:0006811">
    <property type="term" value="P:monoatomic ion transport"/>
    <property type="evidence" value="ECO:0007669"/>
    <property type="project" value="UniProtKB-KW"/>
</dbReference>
<evidence type="ECO:0000256" key="4">
    <source>
        <dbReference type="ARBA" id="ARBA00022448"/>
    </source>
</evidence>
<dbReference type="PROSITE" id="PS51384">
    <property type="entry name" value="FAD_FR"/>
    <property type="match status" value="1"/>
</dbReference>
<dbReference type="InterPro" id="IPR013112">
    <property type="entry name" value="FAD-bd_8"/>
</dbReference>
<keyword evidence="6" id="KW-0479">Metal-binding</keyword>
<evidence type="ECO:0000259" key="15">
    <source>
        <dbReference type="PROSITE" id="PS51384"/>
    </source>
</evidence>
<feature type="transmembrane region" description="Helical" evidence="14">
    <location>
        <begin position="58"/>
        <end position="84"/>
    </location>
</feature>
<evidence type="ECO:0000256" key="6">
    <source>
        <dbReference type="ARBA" id="ARBA00022723"/>
    </source>
</evidence>
<evidence type="ECO:0000256" key="2">
    <source>
        <dbReference type="ARBA" id="ARBA00004141"/>
    </source>
</evidence>
<evidence type="ECO:0000256" key="5">
    <source>
        <dbReference type="ARBA" id="ARBA00022692"/>
    </source>
</evidence>
<proteinExistence type="inferred from homology"/>
<dbReference type="Pfam" id="PF08022">
    <property type="entry name" value="FAD_binding_8"/>
    <property type="match status" value="1"/>
</dbReference>
<dbReference type="InterPro" id="IPR039261">
    <property type="entry name" value="FNR_nucleotide-bd"/>
</dbReference>
<dbReference type="PANTHER" id="PTHR11972">
    <property type="entry name" value="NADPH OXIDASE"/>
    <property type="match status" value="1"/>
</dbReference>
<dbReference type="AlphaFoldDB" id="A0AAP0RLK8"/>
<dbReference type="EMBL" id="JBBPBK010000008">
    <property type="protein sequence ID" value="KAK9280452.1"/>
    <property type="molecule type" value="Genomic_DNA"/>
</dbReference>
<dbReference type="InterPro" id="IPR017927">
    <property type="entry name" value="FAD-bd_FR_type"/>
</dbReference>
<dbReference type="SFLD" id="SFLDG01168">
    <property type="entry name" value="Ferric_reductase_subgroup_(FRE"/>
    <property type="match status" value="1"/>
</dbReference>
<evidence type="ECO:0000313" key="17">
    <source>
        <dbReference type="Proteomes" id="UP001415857"/>
    </source>
</evidence>
<keyword evidence="8" id="KW-0560">Oxidoreductase</keyword>
<feature type="domain" description="FAD-binding FR-type" evidence="15">
    <location>
        <begin position="322"/>
        <end position="427"/>
    </location>
</feature>
<keyword evidence="9" id="KW-0408">Iron</keyword>
<comment type="caution">
    <text evidence="16">The sequence shown here is derived from an EMBL/GenBank/DDBJ whole genome shotgun (WGS) entry which is preliminary data.</text>
</comment>
<feature type="transmembrane region" description="Helical" evidence="14">
    <location>
        <begin position="245"/>
        <end position="265"/>
    </location>
</feature>
<dbReference type="GO" id="GO:0005886">
    <property type="term" value="C:plasma membrane"/>
    <property type="evidence" value="ECO:0007669"/>
    <property type="project" value="TreeGrafter"/>
</dbReference>
<feature type="transmembrane region" description="Helical" evidence="14">
    <location>
        <begin position="208"/>
        <end position="233"/>
    </location>
</feature>
<dbReference type="SUPFAM" id="SSF52343">
    <property type="entry name" value="Ferredoxin reductase-like, C-terminal NADP-linked domain"/>
    <property type="match status" value="1"/>
</dbReference>
<protein>
    <recommendedName>
        <fullName evidence="13">ferric-chelate reductase (NADH)</fullName>
        <ecNumber evidence="13">1.16.1.7</ecNumber>
    </recommendedName>
</protein>
<dbReference type="Proteomes" id="UP001415857">
    <property type="component" value="Unassembled WGS sequence"/>
</dbReference>
<dbReference type="Pfam" id="PF01794">
    <property type="entry name" value="Ferric_reduct"/>
    <property type="match status" value="1"/>
</dbReference>
<evidence type="ECO:0000256" key="1">
    <source>
        <dbReference type="ARBA" id="ARBA00001974"/>
    </source>
</evidence>
<evidence type="ECO:0000256" key="10">
    <source>
        <dbReference type="ARBA" id="ARBA00023065"/>
    </source>
</evidence>
<dbReference type="Gene3D" id="3.40.50.80">
    <property type="entry name" value="Nucleotide-binding domain of ferredoxin-NADP reductase (FNR) module"/>
    <property type="match status" value="1"/>
</dbReference>
<comment type="cofactor">
    <cofactor evidence="1">
        <name>FAD</name>
        <dbReference type="ChEBI" id="CHEBI:57692"/>
    </cofactor>
</comment>
<keyword evidence="7 14" id="KW-1133">Transmembrane helix</keyword>
<feature type="transmembrane region" description="Helical" evidence="14">
    <location>
        <begin position="585"/>
        <end position="608"/>
    </location>
</feature>
<dbReference type="InterPro" id="IPR050369">
    <property type="entry name" value="RBOH/FRE"/>
</dbReference>
<evidence type="ECO:0000256" key="14">
    <source>
        <dbReference type="SAM" id="Phobius"/>
    </source>
</evidence>
<name>A0AAP0RLK8_LIQFO</name>
<feature type="transmembrane region" description="Helical" evidence="14">
    <location>
        <begin position="544"/>
        <end position="565"/>
    </location>
</feature>
<dbReference type="GO" id="GO:0046872">
    <property type="term" value="F:metal ion binding"/>
    <property type="evidence" value="ECO:0007669"/>
    <property type="project" value="UniProtKB-KW"/>
</dbReference>
<dbReference type="SFLD" id="SFLDS00052">
    <property type="entry name" value="Ferric_Reductase_Domain"/>
    <property type="match status" value="1"/>
</dbReference>
<accession>A0AAP0RLK8</accession>
<evidence type="ECO:0000256" key="3">
    <source>
        <dbReference type="ARBA" id="ARBA00006278"/>
    </source>
</evidence>
<dbReference type="GO" id="GO:0140618">
    <property type="term" value="F:ferric-chelate reductase (NADH) activity"/>
    <property type="evidence" value="ECO:0007669"/>
    <property type="project" value="UniProtKB-EC"/>
</dbReference>
<evidence type="ECO:0000256" key="9">
    <source>
        <dbReference type="ARBA" id="ARBA00023004"/>
    </source>
</evidence>
<feature type="transmembrane region" description="Helical" evidence="14">
    <location>
        <begin position="169"/>
        <end position="188"/>
    </location>
</feature>
<reference evidence="16 17" key="1">
    <citation type="journal article" date="2024" name="Plant J.">
        <title>Genome sequences and population genomics reveal climatic adaptation and genomic divergence between two closely related sweetgum species.</title>
        <authorList>
            <person name="Xu W.Q."/>
            <person name="Ren C.Q."/>
            <person name="Zhang X.Y."/>
            <person name="Comes H.P."/>
            <person name="Liu X.H."/>
            <person name="Li Y.G."/>
            <person name="Kettle C.J."/>
            <person name="Jalonen R."/>
            <person name="Gaisberger H."/>
            <person name="Ma Y.Z."/>
            <person name="Qiu Y.X."/>
        </authorList>
    </citation>
    <scope>NUCLEOTIDE SEQUENCE [LARGE SCALE GENOMIC DNA]</scope>
    <source>
        <strain evidence="16">Hangzhou</strain>
    </source>
</reference>
<keyword evidence="11 14" id="KW-0472">Membrane</keyword>
<feature type="transmembrane region" description="Helical" evidence="14">
    <location>
        <begin position="124"/>
        <end position="144"/>
    </location>
</feature>
<dbReference type="FunFam" id="3.40.50.80:FF:000039">
    <property type="entry name" value="Ferric reduction oxidase 3"/>
    <property type="match status" value="1"/>
</dbReference>
<keyword evidence="4" id="KW-0813">Transport</keyword>
<evidence type="ECO:0000256" key="12">
    <source>
        <dbReference type="ARBA" id="ARBA00050970"/>
    </source>
</evidence>
<keyword evidence="17" id="KW-1185">Reference proteome</keyword>
<evidence type="ECO:0000256" key="13">
    <source>
        <dbReference type="ARBA" id="ARBA00066905"/>
    </source>
</evidence>
<comment type="subcellular location">
    <subcellularLocation>
        <location evidence="2">Membrane</location>
        <topology evidence="2">Multi-pass membrane protein</topology>
    </subcellularLocation>
</comment>
<dbReference type="InterPro" id="IPR013130">
    <property type="entry name" value="Fe3_Rdtase_TM_dom"/>
</dbReference>
<evidence type="ECO:0000256" key="8">
    <source>
        <dbReference type="ARBA" id="ARBA00023002"/>
    </source>
</evidence>
<keyword evidence="5 14" id="KW-0812">Transmembrane</keyword>
<feature type="transmembrane region" description="Helical" evidence="14">
    <location>
        <begin position="17"/>
        <end position="37"/>
    </location>
</feature>
<feature type="transmembrane region" description="Helical" evidence="14">
    <location>
        <begin position="285"/>
        <end position="314"/>
    </location>
</feature>
<dbReference type="CDD" id="cd06186">
    <property type="entry name" value="NOX_Duox_like_FAD_NADP"/>
    <property type="match status" value="1"/>
</dbReference>
<gene>
    <name evidence="16" type="ORF">L1049_014144</name>
</gene>
<dbReference type="InterPro" id="IPR013121">
    <property type="entry name" value="Fe_red_NAD-bd_6"/>
</dbReference>
<evidence type="ECO:0000313" key="16">
    <source>
        <dbReference type="EMBL" id="KAK9280452.1"/>
    </source>
</evidence>
<dbReference type="PANTHER" id="PTHR11972:SF41">
    <property type="entry name" value="FERRIC REDUCTION OXIDASE 2"/>
    <property type="match status" value="1"/>
</dbReference>
<comment type="similarity">
    <text evidence="3">Belongs to the ferric reductase (FRE) family.</text>
</comment>
<comment type="catalytic activity">
    <reaction evidence="12">
        <text>2 a Fe(II)-siderophore + NAD(+) + H(+) = 2 a Fe(III)-siderophore + NADH</text>
        <dbReference type="Rhea" id="RHEA:15061"/>
        <dbReference type="Rhea" id="RHEA-COMP:11342"/>
        <dbReference type="Rhea" id="RHEA-COMP:11344"/>
        <dbReference type="ChEBI" id="CHEBI:15378"/>
        <dbReference type="ChEBI" id="CHEBI:29033"/>
        <dbReference type="ChEBI" id="CHEBI:29034"/>
        <dbReference type="ChEBI" id="CHEBI:57540"/>
        <dbReference type="ChEBI" id="CHEBI:57945"/>
        <dbReference type="EC" id="1.16.1.7"/>
    </reaction>
</comment>
<evidence type="ECO:0000256" key="11">
    <source>
        <dbReference type="ARBA" id="ARBA00023136"/>
    </source>
</evidence>
<dbReference type="EC" id="1.16.1.7" evidence="13"/>
<organism evidence="16 17">
    <name type="scientific">Liquidambar formosana</name>
    <name type="common">Formosan gum</name>
    <dbReference type="NCBI Taxonomy" id="63359"/>
    <lineage>
        <taxon>Eukaryota</taxon>
        <taxon>Viridiplantae</taxon>
        <taxon>Streptophyta</taxon>
        <taxon>Embryophyta</taxon>
        <taxon>Tracheophyta</taxon>
        <taxon>Spermatophyta</taxon>
        <taxon>Magnoliopsida</taxon>
        <taxon>eudicotyledons</taxon>
        <taxon>Gunneridae</taxon>
        <taxon>Pentapetalae</taxon>
        <taxon>Saxifragales</taxon>
        <taxon>Altingiaceae</taxon>
        <taxon>Liquidambar</taxon>
    </lineage>
</organism>
<keyword evidence="10" id="KW-0406">Ion transport</keyword>